<keyword evidence="2" id="KW-0732">Signal</keyword>
<accession>A0A2T0B695</accession>
<feature type="chain" id="PRO_5015460988" description="Chromosome partition protein Smc" evidence="2">
    <location>
        <begin position="29"/>
        <end position="971"/>
    </location>
</feature>
<feature type="signal peptide" evidence="2">
    <location>
        <begin position="1"/>
        <end position="28"/>
    </location>
</feature>
<evidence type="ECO:0000256" key="2">
    <source>
        <dbReference type="SAM" id="SignalP"/>
    </source>
</evidence>
<name>A0A2T0B695_9CLOT</name>
<protein>
    <recommendedName>
        <fullName evidence="5">Chromosome partition protein Smc</fullName>
    </recommendedName>
</protein>
<gene>
    <name evidence="3" type="ORF">CLLI_08910</name>
</gene>
<proteinExistence type="predicted"/>
<reference evidence="3 4" key="1">
    <citation type="submission" date="2018-03" db="EMBL/GenBank/DDBJ databases">
        <title>Genome sequence of Clostridium liquoris DSM 100320.</title>
        <authorList>
            <person name="Poehlein A."/>
            <person name="Daniel R."/>
        </authorList>
    </citation>
    <scope>NUCLEOTIDE SEQUENCE [LARGE SCALE GENOMIC DNA]</scope>
    <source>
        <strain evidence="3 4">DSM 100320</strain>
    </source>
</reference>
<dbReference type="OrthoDB" id="9815841at2"/>
<dbReference type="AlphaFoldDB" id="A0A2T0B695"/>
<keyword evidence="1" id="KW-0175">Coiled coil</keyword>
<evidence type="ECO:0000256" key="1">
    <source>
        <dbReference type="SAM" id="Coils"/>
    </source>
</evidence>
<dbReference type="EMBL" id="PVXO01000027">
    <property type="protein sequence ID" value="PRR79411.1"/>
    <property type="molecule type" value="Genomic_DNA"/>
</dbReference>
<comment type="caution">
    <text evidence="3">The sequence shown here is derived from an EMBL/GenBank/DDBJ whole genome shotgun (WGS) entry which is preliminary data.</text>
</comment>
<evidence type="ECO:0008006" key="5">
    <source>
        <dbReference type="Google" id="ProtNLM"/>
    </source>
</evidence>
<organism evidence="3 4">
    <name type="scientific">Clostridium liquoris</name>
    <dbReference type="NCBI Taxonomy" id="1289519"/>
    <lineage>
        <taxon>Bacteria</taxon>
        <taxon>Bacillati</taxon>
        <taxon>Bacillota</taxon>
        <taxon>Clostridia</taxon>
        <taxon>Eubacteriales</taxon>
        <taxon>Clostridiaceae</taxon>
        <taxon>Clostridium</taxon>
    </lineage>
</organism>
<sequence>MARNKCLSKNLICLVVVGSTMAPNVVYAKDAVVKDESVYVNLNGNGKVKEEIVSDWLHSDEENLNVEDISKLNDIKNVKGNEVPLKDGDKLTWKSDKKDIFYQGTTKEDPPVEISVKYYFDGKEVNPKDIAGESGKLKIKINYKNTDKQMVNINGKMKNIYTPMTALTVVTLPFDNFSNIKINDGTIISEGNNKIINFAAFPGMKESFDLNNDDINSKIPNELEINCDVNNFKMDPILITVTPQLPEIKAIKDAKNVDELKNGINDLQNASNELLNGILQTKNGAQGLNVGITKVKNGMISSQYASGKLSNGIEDAHNGLWDIRKDMDENSDKLSLVRDKNKVQNERKLIEDAFVAKNMDTSSLKNSLELIKTENMVLFGKTLNDFKGLDVNGILNNPLFKNAPSLADEGNTKKMNNLINDAEALQKIDMNKMLPVMNLLSKDNINEINNIMNQVDKLGNIDMKKIDELTGLLDGAESMSNITEKLQGISNMDTAKLDSMKEILNKDNLYSLRNVINQGEKLETIDMSPINQLLDKQIAGAESFHAQTEPLRNDANIKLLQSSIDSNPNMSTEQKANANALLNGYYKAVCETDKSLNDSKESINSMKPLLNSFQEMQNNLKSQDKNIAELNNILNEENINNLNIMIDNLESAKNDLSQSKNQQLLKGLSKENINAARDLLNDLKTVQNSVYSEDNVKLMKDIQNGLNSDNVKYMQSVLPKIASMKQDLDANKENLNEIKAMISSTKDPKLKETLNKVNVLQKDLEKAGPKLVKLQQNIPQDMGKVPQMMGTLTSMQQDLKDNGQILDIVNDALKQGNVDKANKLLDAMPKMTDGMDKLYSGSKKLSLGIGSLVDNGIDPLEEGSSKLYSGTGELYSGAKKFSDEGIGKINSKVTPKIGDINNIIEVKDKLYEMSKNYGTFTGTGDNMDGKVKFIMKTDDVKAPEVKKQKKEPKKVAVEEKKNFIQWIKSIL</sequence>
<feature type="coiled-coil region" evidence="1">
    <location>
        <begin position="613"/>
        <end position="666"/>
    </location>
</feature>
<dbReference type="Proteomes" id="UP000239706">
    <property type="component" value="Unassembled WGS sequence"/>
</dbReference>
<dbReference type="RefSeq" id="WP_106063038.1">
    <property type="nucleotide sequence ID" value="NZ_PVXO01000027.1"/>
</dbReference>
<evidence type="ECO:0000313" key="4">
    <source>
        <dbReference type="Proteomes" id="UP000239706"/>
    </source>
</evidence>
<evidence type="ECO:0000313" key="3">
    <source>
        <dbReference type="EMBL" id="PRR79411.1"/>
    </source>
</evidence>
<keyword evidence="4" id="KW-1185">Reference proteome</keyword>